<dbReference type="RefSeq" id="WP_184652001.1">
    <property type="nucleotide sequence ID" value="NZ_JACHFR010000002.1"/>
</dbReference>
<evidence type="ECO:0000256" key="3">
    <source>
        <dbReference type="ARBA" id="ARBA00022449"/>
    </source>
</evidence>
<dbReference type="EMBL" id="JACHFR010000002">
    <property type="protein sequence ID" value="MBB5218552.1"/>
    <property type="molecule type" value="Genomic_DNA"/>
</dbReference>
<evidence type="ECO:0000256" key="7">
    <source>
        <dbReference type="ARBA" id="ARBA00023065"/>
    </source>
</evidence>
<evidence type="ECO:0000256" key="9">
    <source>
        <dbReference type="ARBA" id="ARBA00031636"/>
    </source>
</evidence>
<feature type="transmembrane region" description="Helical" evidence="10">
    <location>
        <begin position="194"/>
        <end position="214"/>
    </location>
</feature>
<dbReference type="PANTHER" id="PTHR43298">
    <property type="entry name" value="MULTIDRUG RESISTANCE PROTEIN NORM-RELATED"/>
    <property type="match status" value="1"/>
</dbReference>
<dbReference type="InterPro" id="IPR002528">
    <property type="entry name" value="MATE_fam"/>
</dbReference>
<evidence type="ECO:0000256" key="4">
    <source>
        <dbReference type="ARBA" id="ARBA00022475"/>
    </source>
</evidence>
<gene>
    <name evidence="11" type="ORF">HNP77_000921</name>
</gene>
<evidence type="ECO:0000256" key="10">
    <source>
        <dbReference type="SAM" id="Phobius"/>
    </source>
</evidence>
<evidence type="ECO:0000313" key="12">
    <source>
        <dbReference type="Proteomes" id="UP000578697"/>
    </source>
</evidence>
<name>A0A840SGL1_9SPIR</name>
<evidence type="ECO:0000313" key="11">
    <source>
        <dbReference type="EMBL" id="MBB5218552.1"/>
    </source>
</evidence>
<dbReference type="Proteomes" id="UP000578697">
    <property type="component" value="Unassembled WGS sequence"/>
</dbReference>
<feature type="transmembrane region" description="Helical" evidence="10">
    <location>
        <begin position="419"/>
        <end position="438"/>
    </location>
</feature>
<dbReference type="CDD" id="cd13138">
    <property type="entry name" value="MATE_yoeA_like"/>
    <property type="match status" value="1"/>
</dbReference>
<dbReference type="PIRSF" id="PIRSF006603">
    <property type="entry name" value="DinF"/>
    <property type="match status" value="1"/>
</dbReference>
<feature type="transmembrane region" description="Helical" evidence="10">
    <location>
        <begin position="135"/>
        <end position="155"/>
    </location>
</feature>
<keyword evidence="4" id="KW-1003">Cell membrane</keyword>
<feature type="transmembrane region" description="Helical" evidence="10">
    <location>
        <begin position="94"/>
        <end position="115"/>
    </location>
</feature>
<feature type="transmembrane region" description="Helical" evidence="10">
    <location>
        <begin position="167"/>
        <end position="188"/>
    </location>
</feature>
<keyword evidence="3" id="KW-0050">Antiport</keyword>
<dbReference type="InterPro" id="IPR050222">
    <property type="entry name" value="MATE_MdtK"/>
</dbReference>
<feature type="transmembrane region" description="Helical" evidence="10">
    <location>
        <begin position="349"/>
        <end position="369"/>
    </location>
</feature>
<evidence type="ECO:0000256" key="8">
    <source>
        <dbReference type="ARBA" id="ARBA00023136"/>
    </source>
</evidence>
<keyword evidence="7" id="KW-0406">Ion transport</keyword>
<dbReference type="InterPro" id="IPR048279">
    <property type="entry name" value="MdtK-like"/>
</dbReference>
<keyword evidence="5 10" id="KW-0812">Transmembrane</keyword>
<dbReference type="GO" id="GO:0005886">
    <property type="term" value="C:plasma membrane"/>
    <property type="evidence" value="ECO:0007669"/>
    <property type="project" value="UniProtKB-SubCell"/>
</dbReference>
<comment type="caution">
    <text evidence="11">The sequence shown here is derived from an EMBL/GenBank/DDBJ whole genome shotgun (WGS) entry which is preliminary data.</text>
</comment>
<accession>A0A840SGL1</accession>
<protein>
    <recommendedName>
        <fullName evidence="9">Multidrug-efflux transporter</fullName>
    </recommendedName>
</protein>
<proteinExistence type="predicted"/>
<evidence type="ECO:0000256" key="1">
    <source>
        <dbReference type="ARBA" id="ARBA00004651"/>
    </source>
</evidence>
<evidence type="ECO:0000256" key="5">
    <source>
        <dbReference type="ARBA" id="ARBA00022692"/>
    </source>
</evidence>
<evidence type="ECO:0000256" key="2">
    <source>
        <dbReference type="ARBA" id="ARBA00022448"/>
    </source>
</evidence>
<feature type="transmembrane region" description="Helical" evidence="10">
    <location>
        <begin position="58"/>
        <end position="82"/>
    </location>
</feature>
<feature type="transmembrane region" description="Helical" evidence="10">
    <location>
        <begin position="450"/>
        <end position="470"/>
    </location>
</feature>
<dbReference type="GO" id="GO:0042910">
    <property type="term" value="F:xenobiotic transmembrane transporter activity"/>
    <property type="evidence" value="ECO:0007669"/>
    <property type="project" value="InterPro"/>
</dbReference>
<keyword evidence="6 10" id="KW-1133">Transmembrane helix</keyword>
<dbReference type="Pfam" id="PF01554">
    <property type="entry name" value="MatE"/>
    <property type="match status" value="2"/>
</dbReference>
<dbReference type="GO" id="GO:0015297">
    <property type="term" value="F:antiporter activity"/>
    <property type="evidence" value="ECO:0007669"/>
    <property type="project" value="UniProtKB-KW"/>
</dbReference>
<keyword evidence="12" id="KW-1185">Reference proteome</keyword>
<dbReference type="GO" id="GO:0006811">
    <property type="term" value="P:monoatomic ion transport"/>
    <property type="evidence" value="ECO:0007669"/>
    <property type="project" value="UniProtKB-KW"/>
</dbReference>
<organism evidence="11 12">
    <name type="scientific">Treponema rectale</name>
    <dbReference type="NCBI Taxonomy" id="744512"/>
    <lineage>
        <taxon>Bacteria</taxon>
        <taxon>Pseudomonadati</taxon>
        <taxon>Spirochaetota</taxon>
        <taxon>Spirochaetia</taxon>
        <taxon>Spirochaetales</taxon>
        <taxon>Treponemataceae</taxon>
        <taxon>Treponema</taxon>
    </lineage>
</organism>
<keyword evidence="2" id="KW-0813">Transport</keyword>
<comment type="subcellular location">
    <subcellularLocation>
        <location evidence="1">Cell membrane</location>
        <topology evidence="1">Multi-pass membrane protein</topology>
    </subcellularLocation>
</comment>
<dbReference type="PANTHER" id="PTHR43298:SF2">
    <property type="entry name" value="FMN_FAD EXPORTER YEEO-RELATED"/>
    <property type="match status" value="1"/>
</dbReference>
<keyword evidence="8 10" id="KW-0472">Membrane</keyword>
<evidence type="ECO:0000256" key="6">
    <source>
        <dbReference type="ARBA" id="ARBA00022989"/>
    </source>
</evidence>
<feature type="transmembrane region" description="Helical" evidence="10">
    <location>
        <begin position="12"/>
        <end position="33"/>
    </location>
</feature>
<reference evidence="11 12" key="1">
    <citation type="submission" date="2020-08" db="EMBL/GenBank/DDBJ databases">
        <title>Genomic Encyclopedia of Type Strains, Phase IV (KMG-IV): sequencing the most valuable type-strain genomes for metagenomic binning, comparative biology and taxonomic classification.</title>
        <authorList>
            <person name="Goeker M."/>
        </authorList>
    </citation>
    <scope>NUCLEOTIDE SEQUENCE [LARGE SCALE GENOMIC DNA]</scope>
    <source>
        <strain evidence="11 12">DSM 103679</strain>
    </source>
</reference>
<sequence>MKNQIELTNGSLYRNILLFSIPLMITNLLQVLFNMADVIVAGRFAGKLALASVGSTSMLIFLFTGFLIGLGSGINVLSAFFLGSRNQKLLDETVQTSFWFSILWGCIFFASGFLLAKPVLILMQTRVELLENAVLYFRIYMFAVPAAAVYNFGSGILTSGGDTKRPLIILSCAGVLNVILNLIFVIVLKLSVAGVALATVISQYVSAVLVISVLKKGIVFQKNGDKIPDRKTRFSENAGTDENFSGEQTEFSGKIRLNPAQFYLSRNIFFKLMKLGIPAGFQNAVFYVANIFIQTGVNHFDAAVVAGCAASHNAESITFDCMAAFYTAGASFVGQNFGAQKKDRILKSYLISTGYAAAVSLIFGGLFLAFGREFIGLFNSNAEVIEGGYTRLVIMALSMWISAPMDATTSASRGLGKTAVPSVIIILGSCVFRIFWIYTIFKHFMTIKSLFLLFPISWGITAIAEVIYFIKIYRKCC</sequence>
<dbReference type="AlphaFoldDB" id="A0A840SGL1"/>